<sequence length="92" mass="10724">MQKYDRTRHMRKKHITALVEKTSSSKYVEQRLRRLLQGYVKVYGERICGGSAKKISHGRAAPRLLVMEEQPRGCGVQIAPLYRRCLTFNAFR</sequence>
<comment type="caution">
    <text evidence="1">The sequence shown here is derived from an EMBL/GenBank/DDBJ whole genome shotgun (WGS) entry which is preliminary data.</text>
</comment>
<dbReference type="Proteomes" id="UP001458880">
    <property type="component" value="Unassembled WGS sequence"/>
</dbReference>
<gene>
    <name evidence="1" type="ORF">QE152_g10863</name>
</gene>
<proteinExistence type="predicted"/>
<organism evidence="1 2">
    <name type="scientific">Popillia japonica</name>
    <name type="common">Japanese beetle</name>
    <dbReference type="NCBI Taxonomy" id="7064"/>
    <lineage>
        <taxon>Eukaryota</taxon>
        <taxon>Metazoa</taxon>
        <taxon>Ecdysozoa</taxon>
        <taxon>Arthropoda</taxon>
        <taxon>Hexapoda</taxon>
        <taxon>Insecta</taxon>
        <taxon>Pterygota</taxon>
        <taxon>Neoptera</taxon>
        <taxon>Endopterygota</taxon>
        <taxon>Coleoptera</taxon>
        <taxon>Polyphaga</taxon>
        <taxon>Scarabaeiformia</taxon>
        <taxon>Scarabaeidae</taxon>
        <taxon>Rutelinae</taxon>
        <taxon>Popillia</taxon>
    </lineage>
</organism>
<protein>
    <submittedName>
        <fullName evidence="1">Uncharacterized protein</fullName>
    </submittedName>
</protein>
<dbReference type="EMBL" id="JASPKY010000102">
    <property type="protein sequence ID" value="KAK9737274.1"/>
    <property type="molecule type" value="Genomic_DNA"/>
</dbReference>
<name>A0AAW1LPC1_POPJA</name>
<dbReference type="AlphaFoldDB" id="A0AAW1LPC1"/>
<evidence type="ECO:0000313" key="2">
    <source>
        <dbReference type="Proteomes" id="UP001458880"/>
    </source>
</evidence>
<evidence type="ECO:0000313" key="1">
    <source>
        <dbReference type="EMBL" id="KAK9737274.1"/>
    </source>
</evidence>
<reference evidence="1 2" key="1">
    <citation type="journal article" date="2024" name="BMC Genomics">
        <title>De novo assembly and annotation of Popillia japonica's genome with initial clues to its potential as an invasive pest.</title>
        <authorList>
            <person name="Cucini C."/>
            <person name="Boschi S."/>
            <person name="Funari R."/>
            <person name="Cardaioli E."/>
            <person name="Iannotti N."/>
            <person name="Marturano G."/>
            <person name="Paoli F."/>
            <person name="Bruttini M."/>
            <person name="Carapelli A."/>
            <person name="Frati F."/>
            <person name="Nardi F."/>
        </authorList>
    </citation>
    <scope>NUCLEOTIDE SEQUENCE [LARGE SCALE GENOMIC DNA]</scope>
    <source>
        <strain evidence="1">DMR45628</strain>
    </source>
</reference>
<keyword evidence="2" id="KW-1185">Reference proteome</keyword>
<accession>A0AAW1LPC1</accession>